<evidence type="ECO:0000256" key="1">
    <source>
        <dbReference type="SAM" id="Phobius"/>
    </source>
</evidence>
<organism evidence="2">
    <name type="scientific">Latilactobacillus sakei</name>
    <name type="common">Lactobacillus sakei</name>
    <dbReference type="NCBI Taxonomy" id="1599"/>
    <lineage>
        <taxon>Bacteria</taxon>
        <taxon>Bacillati</taxon>
        <taxon>Bacillota</taxon>
        <taxon>Bacilli</taxon>
        <taxon>Lactobacillales</taxon>
        <taxon>Lactobacillaceae</taxon>
        <taxon>Latilactobacillus</taxon>
    </lineage>
</organism>
<name>A0A8F1IGF6_LATSK</name>
<evidence type="ECO:0000313" key="2">
    <source>
        <dbReference type="EMBL" id="QWP89869.1"/>
    </source>
</evidence>
<proteinExistence type="predicted"/>
<keyword evidence="1" id="KW-0472">Membrane</keyword>
<gene>
    <name evidence="2" type="ORF">CLHJBBGJ_00004</name>
</gene>
<feature type="transmembrane region" description="Helical" evidence="1">
    <location>
        <begin position="38"/>
        <end position="58"/>
    </location>
</feature>
<keyword evidence="1" id="KW-0812">Transmembrane</keyword>
<keyword evidence="1" id="KW-1133">Transmembrane helix</keyword>
<feature type="transmembrane region" description="Helical" evidence="1">
    <location>
        <begin position="7"/>
        <end position="26"/>
    </location>
</feature>
<geneLocation type="plasmid" evidence="2">
    <name>unnamed4</name>
</geneLocation>
<sequence length="65" mass="7375">MKKVVEVVGLILIILFSIGSGFAFSFPKEWHFNFQVSLFTIAKTFLTLVLSVGVLTYLKRGKKHE</sequence>
<accession>A0A8F1IGF6</accession>
<protein>
    <submittedName>
        <fullName evidence="2">Uncharacterized protein</fullName>
    </submittedName>
</protein>
<dbReference type="EMBL" id="MW265925">
    <property type="protein sequence ID" value="QWP89869.1"/>
    <property type="molecule type" value="Genomic_DNA"/>
</dbReference>
<keyword evidence="2" id="KW-0614">Plasmid</keyword>
<reference evidence="2" key="1">
    <citation type="journal article" date="2020" name="Genes (Basel)">
        <title>The Complete Genome of Probiotic Lactobacillus sakei Derived from Plateau Yak Feces.</title>
        <authorList>
            <person name="Li K."/>
            <person name="Liu J."/>
            <person name="Zeng Z."/>
            <person name="Kulyar M.F."/>
            <person name="Wang Y."/>
            <person name="Li A."/>
            <person name="Bhutta Z.A."/>
            <person name="Aqib A.I."/>
            <person name="Shahzad M."/>
            <person name="Li J."/>
            <person name="Qi D."/>
        </authorList>
    </citation>
    <scope>NUCLEOTIDE SEQUENCE</scope>
    <source>
        <plasmid evidence="2">unnamed4</plasmid>
    </source>
</reference>
<dbReference type="AlphaFoldDB" id="A0A8F1IGF6"/>